<dbReference type="Proteomes" id="UP001596500">
    <property type="component" value="Unassembled WGS sequence"/>
</dbReference>
<gene>
    <name evidence="2" type="ORF">ACFQNG_04890</name>
</gene>
<dbReference type="InterPro" id="IPR029068">
    <property type="entry name" value="Glyas_Bleomycin-R_OHBP_Dase"/>
</dbReference>
<dbReference type="RefSeq" id="WP_379863760.1">
    <property type="nucleotide sequence ID" value="NZ_JBHTBW010000012.1"/>
</dbReference>
<keyword evidence="3" id="KW-1185">Reference proteome</keyword>
<dbReference type="InterPro" id="IPR004360">
    <property type="entry name" value="Glyas_Fos-R_dOase_dom"/>
</dbReference>
<evidence type="ECO:0000259" key="1">
    <source>
        <dbReference type="PROSITE" id="PS51819"/>
    </source>
</evidence>
<dbReference type="PROSITE" id="PS51819">
    <property type="entry name" value="VOC"/>
    <property type="match status" value="1"/>
</dbReference>
<dbReference type="SUPFAM" id="SSF54593">
    <property type="entry name" value="Glyoxalase/Bleomycin resistance protein/Dihydroxybiphenyl dioxygenase"/>
    <property type="match status" value="1"/>
</dbReference>
<comment type="caution">
    <text evidence="2">The sequence shown here is derived from an EMBL/GenBank/DDBJ whole genome shotgun (WGS) entry which is preliminary data.</text>
</comment>
<evidence type="ECO:0000313" key="3">
    <source>
        <dbReference type="Proteomes" id="UP001596500"/>
    </source>
</evidence>
<accession>A0ABW2RHI9</accession>
<feature type="domain" description="VOC" evidence="1">
    <location>
        <begin position="5"/>
        <end position="130"/>
    </location>
</feature>
<dbReference type="PANTHER" id="PTHR36503">
    <property type="entry name" value="BLR2520 PROTEIN"/>
    <property type="match status" value="1"/>
</dbReference>
<protein>
    <submittedName>
        <fullName evidence="2">VOC family protein</fullName>
    </submittedName>
</protein>
<dbReference type="InterPro" id="IPR037523">
    <property type="entry name" value="VOC_core"/>
</dbReference>
<dbReference type="Pfam" id="PF00903">
    <property type="entry name" value="Glyoxalase"/>
    <property type="match status" value="1"/>
</dbReference>
<evidence type="ECO:0000313" key="2">
    <source>
        <dbReference type="EMBL" id="MFC7440487.1"/>
    </source>
</evidence>
<reference evidence="3" key="1">
    <citation type="journal article" date="2019" name="Int. J. Syst. Evol. Microbiol.">
        <title>The Global Catalogue of Microorganisms (GCM) 10K type strain sequencing project: providing services to taxonomists for standard genome sequencing and annotation.</title>
        <authorList>
            <consortium name="The Broad Institute Genomics Platform"/>
            <consortium name="The Broad Institute Genome Sequencing Center for Infectious Disease"/>
            <person name="Wu L."/>
            <person name="Ma J."/>
        </authorList>
    </citation>
    <scope>NUCLEOTIDE SEQUENCE [LARGE SCALE GENOMIC DNA]</scope>
    <source>
        <strain evidence="3">CGMCC 1.12942</strain>
    </source>
</reference>
<proteinExistence type="predicted"/>
<dbReference type="PANTHER" id="PTHR36503:SF1">
    <property type="entry name" value="BLR2520 PROTEIN"/>
    <property type="match status" value="1"/>
</dbReference>
<name>A0ABW2RHI9_9BACL</name>
<organism evidence="2 3">
    <name type="scientific">Laceyella putida</name>
    <dbReference type="NCBI Taxonomy" id="110101"/>
    <lineage>
        <taxon>Bacteria</taxon>
        <taxon>Bacillati</taxon>
        <taxon>Bacillota</taxon>
        <taxon>Bacilli</taxon>
        <taxon>Bacillales</taxon>
        <taxon>Thermoactinomycetaceae</taxon>
        <taxon>Laceyella</taxon>
    </lineage>
</organism>
<dbReference type="Gene3D" id="3.10.180.10">
    <property type="entry name" value="2,3-Dihydroxybiphenyl 1,2-Dioxygenase, domain 1"/>
    <property type="match status" value="1"/>
</dbReference>
<dbReference type="EMBL" id="JBHTBW010000012">
    <property type="protein sequence ID" value="MFC7440487.1"/>
    <property type="molecule type" value="Genomic_DNA"/>
</dbReference>
<sequence length="144" mass="16269">MVPQRVSLITISTINLPELRSFYKRLGWEETDVSSDNYAVFKTAGVLLSLFPVEELAKEAQIEISKSTDYFRAGVTLAINVDKREEVDTTIDTIRNAGAKILREPSDAFWGGRTAYFSDPENNLWEVAWNPNALFDERGAMLSF</sequence>